<proteinExistence type="predicted"/>
<gene>
    <name evidence="4" type="ORF">GCM10007424_08520</name>
</gene>
<dbReference type="InterPro" id="IPR038765">
    <property type="entry name" value="Papain-like_cys_pep_sf"/>
</dbReference>
<keyword evidence="1" id="KW-0732">Signal</keyword>
<comment type="caution">
    <text evidence="4">The sequence shown here is derived from an EMBL/GenBank/DDBJ whole genome shotgun (WGS) entry which is preliminary data.</text>
</comment>
<evidence type="ECO:0000259" key="3">
    <source>
        <dbReference type="Pfam" id="PF12969"/>
    </source>
</evidence>
<dbReference type="RefSeq" id="WP_188620008.1">
    <property type="nucleotide sequence ID" value="NZ_BMJE01000002.1"/>
</dbReference>
<feature type="domain" description="Transglutaminase-like" evidence="2">
    <location>
        <begin position="326"/>
        <end position="400"/>
    </location>
</feature>
<accession>A0ABQ1JN33</accession>
<organism evidence="4 5">
    <name type="scientific">Flavobacterium suaedae</name>
    <dbReference type="NCBI Taxonomy" id="1767027"/>
    <lineage>
        <taxon>Bacteria</taxon>
        <taxon>Pseudomonadati</taxon>
        <taxon>Bacteroidota</taxon>
        <taxon>Flavobacteriia</taxon>
        <taxon>Flavobacteriales</taxon>
        <taxon>Flavobacteriaceae</taxon>
        <taxon>Flavobacterium</taxon>
    </lineage>
</organism>
<name>A0ABQ1JN33_9FLAO</name>
<protein>
    <recommendedName>
        <fullName evidence="6">DUF3857 domain-containing protein</fullName>
    </recommendedName>
</protein>
<evidence type="ECO:0000313" key="4">
    <source>
        <dbReference type="EMBL" id="GGB70827.1"/>
    </source>
</evidence>
<dbReference type="InterPro" id="IPR024618">
    <property type="entry name" value="DUF3857"/>
</dbReference>
<evidence type="ECO:0008006" key="6">
    <source>
        <dbReference type="Google" id="ProtNLM"/>
    </source>
</evidence>
<dbReference type="Proteomes" id="UP000615760">
    <property type="component" value="Unassembled WGS sequence"/>
</dbReference>
<dbReference type="Gene3D" id="2.60.40.3140">
    <property type="match status" value="1"/>
</dbReference>
<dbReference type="InterPro" id="IPR002931">
    <property type="entry name" value="Transglutaminase-like"/>
</dbReference>
<dbReference type="SUPFAM" id="SSF54001">
    <property type="entry name" value="Cysteine proteinases"/>
    <property type="match status" value="1"/>
</dbReference>
<dbReference type="Gene3D" id="3.10.620.30">
    <property type="match status" value="1"/>
</dbReference>
<feature type="signal peptide" evidence="1">
    <location>
        <begin position="1"/>
        <end position="20"/>
    </location>
</feature>
<evidence type="ECO:0000313" key="5">
    <source>
        <dbReference type="Proteomes" id="UP000615760"/>
    </source>
</evidence>
<evidence type="ECO:0000256" key="1">
    <source>
        <dbReference type="SAM" id="SignalP"/>
    </source>
</evidence>
<reference evidence="5" key="1">
    <citation type="journal article" date="2019" name="Int. J. Syst. Evol. Microbiol.">
        <title>The Global Catalogue of Microorganisms (GCM) 10K type strain sequencing project: providing services to taxonomists for standard genome sequencing and annotation.</title>
        <authorList>
            <consortium name="The Broad Institute Genomics Platform"/>
            <consortium name="The Broad Institute Genome Sequencing Center for Infectious Disease"/>
            <person name="Wu L."/>
            <person name="Ma J."/>
        </authorList>
    </citation>
    <scope>NUCLEOTIDE SEQUENCE [LARGE SCALE GENOMIC DNA]</scope>
    <source>
        <strain evidence="5">CGMCC 1.15461</strain>
    </source>
</reference>
<sequence>MKKSLLLLLVFVSTTITAIAQEFELGEVTIEELKEESNEIDPSASAAILYKTGTTYFDIDKNGNWLIVTDVSVRLKIYNKDGYDYATVEVPFYTGSSRSQRESVIFKEAWTYNLENGKAEKSKLKKEGKFTEEINDIWSVEKITLPAVKEGSVIEYRYIKTSPYIRTIPTWYFQEEIPINSIQYTLEIPQYFVYNRILSPYMPVEEDVNTERITKEYSSNGRKAGYGQVNTTIRSQMGSVSYYIHRKTYTVRNVSPLKDESFVDNIDNYRSYVKHELAKTSFPNEFEKNYATDWTTVVKSIYNDENFGRELNKSDYFEDDIKNVLKNNKSGDDAVTAIYNYVRDRMTYNDKYGYECRKGVEEAYEDKTGNAAEINLMLVAMLRYAGFNANPVLLSTRDNGHVAFVNRNEFNYVVAGLESQDNVLFLDATTKQGAPGLLPVRALNIIGRVIRDNLSSEQVSLIPSIISIKNNTILATIDEQGNIEGQVRRQYFDYNAFMFRMAYGNIDEEEYLIKQEKRLDDIEISDYTVENRKENYNEPVVEKFSFVGDGLADVVADKIYISPMLFFSMTENPFKLEERNYPVDFVFPSQDKHTINLNIPEGYVIESIPSPMDVMIEGNVCTFTFKIGSRGNMIQVLVSENVNVSRINPEYYSQLKDFYSTIVKKQGEKIVLKKA</sequence>
<evidence type="ECO:0000259" key="2">
    <source>
        <dbReference type="Pfam" id="PF01841"/>
    </source>
</evidence>
<dbReference type="Pfam" id="PF12969">
    <property type="entry name" value="DUF3857"/>
    <property type="match status" value="1"/>
</dbReference>
<keyword evidence="5" id="KW-1185">Reference proteome</keyword>
<dbReference type="EMBL" id="BMJE01000002">
    <property type="protein sequence ID" value="GGB70827.1"/>
    <property type="molecule type" value="Genomic_DNA"/>
</dbReference>
<feature type="domain" description="DUF3857" evidence="3">
    <location>
        <begin position="71"/>
        <end position="191"/>
    </location>
</feature>
<dbReference type="Pfam" id="PF01841">
    <property type="entry name" value="Transglut_core"/>
    <property type="match status" value="1"/>
</dbReference>
<feature type="chain" id="PRO_5046377101" description="DUF3857 domain-containing protein" evidence="1">
    <location>
        <begin position="21"/>
        <end position="675"/>
    </location>
</feature>
<dbReference type="Gene3D" id="2.60.120.1130">
    <property type="match status" value="1"/>
</dbReference>